<accession>A0ABV5NZV4</accession>
<evidence type="ECO:0000313" key="2">
    <source>
        <dbReference type="EMBL" id="MFB9475823.1"/>
    </source>
</evidence>
<gene>
    <name evidence="2" type="ORF">ACFFR3_40570</name>
</gene>
<feature type="compositionally biased region" description="Basic and acidic residues" evidence="1">
    <location>
        <begin position="162"/>
        <end position="171"/>
    </location>
</feature>
<dbReference type="EMBL" id="JBHMCF010000046">
    <property type="protein sequence ID" value="MFB9475823.1"/>
    <property type="molecule type" value="Genomic_DNA"/>
</dbReference>
<keyword evidence="3" id="KW-1185">Reference proteome</keyword>
<feature type="compositionally biased region" description="Basic residues" evidence="1">
    <location>
        <begin position="172"/>
        <end position="184"/>
    </location>
</feature>
<comment type="caution">
    <text evidence="2">The sequence shown here is derived from an EMBL/GenBank/DDBJ whole genome shotgun (WGS) entry which is preliminary data.</text>
</comment>
<proteinExistence type="predicted"/>
<feature type="region of interest" description="Disordered" evidence="1">
    <location>
        <begin position="70"/>
        <end position="184"/>
    </location>
</feature>
<name>A0ABV5NZV4_9ACTN</name>
<feature type="compositionally biased region" description="Basic and acidic residues" evidence="1">
    <location>
        <begin position="140"/>
        <end position="152"/>
    </location>
</feature>
<evidence type="ECO:0008006" key="4">
    <source>
        <dbReference type="Google" id="ProtNLM"/>
    </source>
</evidence>
<organism evidence="2 3">
    <name type="scientific">Nonomuraea salmonea</name>
    <dbReference type="NCBI Taxonomy" id="46181"/>
    <lineage>
        <taxon>Bacteria</taxon>
        <taxon>Bacillati</taxon>
        <taxon>Actinomycetota</taxon>
        <taxon>Actinomycetes</taxon>
        <taxon>Streptosporangiales</taxon>
        <taxon>Streptosporangiaceae</taxon>
        <taxon>Nonomuraea</taxon>
    </lineage>
</organism>
<feature type="compositionally biased region" description="Polar residues" evidence="1">
    <location>
        <begin position="108"/>
        <end position="126"/>
    </location>
</feature>
<protein>
    <recommendedName>
        <fullName evidence="4">DNA primase</fullName>
    </recommendedName>
</protein>
<sequence length="184" mass="19206">MRIACALLAGYYLGRRRKLRTAAVLVAAGLAGKASGNGGGLLSQGLKTLGSSADLGKLTEQLRGGLLEAGKAATSRQIDSLSDKLHERAESLRSPGDAEGSEEPSEATGDTASSNGSPQNGASHEPQNGAHDGPQNGAESRAESRDESRDESGDGNQDEAEREPAGPERARRQSRAVRRTSMRR</sequence>
<dbReference type="Proteomes" id="UP001589568">
    <property type="component" value="Unassembled WGS sequence"/>
</dbReference>
<evidence type="ECO:0000256" key="1">
    <source>
        <dbReference type="SAM" id="MobiDB-lite"/>
    </source>
</evidence>
<dbReference type="RefSeq" id="WP_345403839.1">
    <property type="nucleotide sequence ID" value="NZ_BAAAXS010000001.1"/>
</dbReference>
<evidence type="ECO:0000313" key="3">
    <source>
        <dbReference type="Proteomes" id="UP001589568"/>
    </source>
</evidence>
<reference evidence="2 3" key="1">
    <citation type="submission" date="2024-09" db="EMBL/GenBank/DDBJ databases">
        <authorList>
            <person name="Sun Q."/>
            <person name="Mori K."/>
        </authorList>
    </citation>
    <scope>NUCLEOTIDE SEQUENCE [LARGE SCALE GENOMIC DNA]</scope>
    <source>
        <strain evidence="2 3">JCM 3324</strain>
    </source>
</reference>
<feature type="compositionally biased region" description="Basic and acidic residues" evidence="1">
    <location>
        <begin position="81"/>
        <end position="91"/>
    </location>
</feature>